<dbReference type="RefSeq" id="WP_152761351.1">
    <property type="nucleotide sequence ID" value="NZ_WHNP01000019.1"/>
</dbReference>
<accession>A0A7X1THB9</accession>
<sequence>MNSDDIELMAYVDGALAARRRAEVERMFDDDPDATRRVAWLGASRLPYVQAFAHQRLPPVPASLANTIDVMAHTARRRTDFTAFVDGRESANDAFAGKRCGTTWNWRRWIALAWFGAALGIAFVAGASVCRLVLCLAHAAN</sequence>
<keyword evidence="1" id="KW-1133">Transmembrane helix</keyword>
<gene>
    <name evidence="2" type="ORF">GCT13_21435</name>
</gene>
<evidence type="ECO:0008006" key="4">
    <source>
        <dbReference type="Google" id="ProtNLM"/>
    </source>
</evidence>
<evidence type="ECO:0000313" key="3">
    <source>
        <dbReference type="Proteomes" id="UP000484381"/>
    </source>
</evidence>
<keyword evidence="3" id="KW-1185">Reference proteome</keyword>
<keyword evidence="1" id="KW-0812">Transmembrane</keyword>
<dbReference type="AlphaFoldDB" id="A0A7X1THB9"/>
<comment type="caution">
    <text evidence="2">The sequence shown here is derived from an EMBL/GenBank/DDBJ whole genome shotgun (WGS) entry which is preliminary data.</text>
</comment>
<protein>
    <recommendedName>
        <fullName evidence="4">Anti-sigma factor</fullName>
    </recommendedName>
</protein>
<proteinExistence type="predicted"/>
<organism evidence="2 3">
    <name type="scientific">Paraburkholderia franconis</name>
    <dbReference type="NCBI Taxonomy" id="2654983"/>
    <lineage>
        <taxon>Bacteria</taxon>
        <taxon>Pseudomonadati</taxon>
        <taxon>Pseudomonadota</taxon>
        <taxon>Betaproteobacteria</taxon>
        <taxon>Burkholderiales</taxon>
        <taxon>Burkholderiaceae</taxon>
        <taxon>Paraburkholderia</taxon>
    </lineage>
</organism>
<feature type="transmembrane region" description="Helical" evidence="1">
    <location>
        <begin position="109"/>
        <end position="134"/>
    </location>
</feature>
<dbReference type="Proteomes" id="UP000484381">
    <property type="component" value="Unassembled WGS sequence"/>
</dbReference>
<evidence type="ECO:0000256" key="1">
    <source>
        <dbReference type="SAM" id="Phobius"/>
    </source>
</evidence>
<keyword evidence="1" id="KW-0472">Membrane</keyword>
<evidence type="ECO:0000313" key="2">
    <source>
        <dbReference type="EMBL" id="MPW19392.1"/>
    </source>
</evidence>
<reference evidence="2 3" key="1">
    <citation type="submission" date="2019-10" db="EMBL/GenBank/DDBJ databases">
        <title>Paraburkholderia sp. isolated from nodules of Mimosa pudica from Brazilian Atlantic Forest soils.</title>
        <authorList>
            <person name="Paulitsch F."/>
            <person name="Hungria M."/>
            <person name="Dall'Agnol R."/>
        </authorList>
    </citation>
    <scope>NUCLEOTIDE SEQUENCE [LARGE SCALE GENOMIC DNA]</scope>
    <source>
        <strain evidence="2 3">CNPSo 3157</strain>
    </source>
</reference>
<name>A0A7X1THB9_9BURK</name>
<dbReference type="EMBL" id="WHNP01000019">
    <property type="protein sequence ID" value="MPW19392.1"/>
    <property type="molecule type" value="Genomic_DNA"/>
</dbReference>